<feature type="compositionally biased region" description="Polar residues" evidence="1">
    <location>
        <begin position="329"/>
        <end position="338"/>
    </location>
</feature>
<feature type="compositionally biased region" description="Low complexity" evidence="1">
    <location>
        <begin position="421"/>
        <end position="435"/>
    </location>
</feature>
<evidence type="ECO:0000313" key="2">
    <source>
        <dbReference type="EMBL" id="CAA7268361.1"/>
    </source>
</evidence>
<protein>
    <recommendedName>
        <fullName evidence="4">N-acetyltransferase domain-containing protein</fullName>
    </recommendedName>
</protein>
<dbReference type="SUPFAM" id="SSF55729">
    <property type="entry name" value="Acyl-CoA N-acyltransferases (Nat)"/>
    <property type="match status" value="1"/>
</dbReference>
<dbReference type="InterPro" id="IPR016181">
    <property type="entry name" value="Acyl_CoA_acyltransferase"/>
</dbReference>
<reference evidence="2 3" key="1">
    <citation type="submission" date="2020-01" db="EMBL/GenBank/DDBJ databases">
        <authorList>
            <person name="Gupta K D."/>
        </authorList>
    </citation>
    <scope>NUCLEOTIDE SEQUENCE [LARGE SCALE GENOMIC DNA]</scope>
</reference>
<sequence length="435" mass="49291">MPRQSNTGKGGQVNTDDFINWPEDAPSPSHHQSPPATTSYATSEADESELSPSHGYQPKEVDENLGREYFEPELDTRPLPAQPEIPEDEELQKVILESAHRYREELRARRVAEFEERQIRKNSGRWPRPRTPPASPSPLRKVSKPIGLTYLATSQYFQDPLHIGECNIGVYIAPEFRDVEGIPEAIDQVVEFAFTNKDCHRLQAIVVENEDKWHSLNLLTTAGFRQEGIRRRAFYSPFGKEWKDVTYFAILATEWFYDRNNSPTSSIHIRPRSLWDEVITRHQRERDELFKLQEKECNSGRLKRTNSMETIREKAPTVDYYPSDSASVSGFATDSSVEQEPYSPGKRRRVDSSSVSGRSQASGSRPPSSAASSSYHRDPFASDDSDWEIPTFGNLLKYIPSSGRRSQNLAADPSSSRKRPSISSASSSASWDMGE</sequence>
<feature type="compositionally biased region" description="Basic and acidic residues" evidence="1">
    <location>
        <begin position="57"/>
        <end position="69"/>
    </location>
</feature>
<feature type="region of interest" description="Disordered" evidence="1">
    <location>
        <begin position="117"/>
        <end position="140"/>
    </location>
</feature>
<dbReference type="EMBL" id="CACVBS010000068">
    <property type="protein sequence ID" value="CAA7268361.1"/>
    <property type="molecule type" value="Genomic_DNA"/>
</dbReference>
<gene>
    <name evidence="2" type="ORF">AAE3_LOCUS10584</name>
</gene>
<feature type="region of interest" description="Disordered" evidence="1">
    <location>
        <begin position="329"/>
        <end position="435"/>
    </location>
</feature>
<evidence type="ECO:0000256" key="1">
    <source>
        <dbReference type="SAM" id="MobiDB-lite"/>
    </source>
</evidence>
<dbReference type="Gene3D" id="3.40.630.30">
    <property type="match status" value="1"/>
</dbReference>
<evidence type="ECO:0000313" key="3">
    <source>
        <dbReference type="Proteomes" id="UP000467700"/>
    </source>
</evidence>
<comment type="caution">
    <text evidence="2">The sequence shown here is derived from an EMBL/GenBank/DDBJ whole genome shotgun (WGS) entry which is preliminary data.</text>
</comment>
<dbReference type="AlphaFoldDB" id="A0A8S0XY87"/>
<feature type="compositionally biased region" description="Low complexity" evidence="1">
    <location>
        <begin position="352"/>
        <end position="374"/>
    </location>
</feature>
<organism evidence="2 3">
    <name type="scientific">Cyclocybe aegerita</name>
    <name type="common">Black poplar mushroom</name>
    <name type="synonym">Agrocybe aegerita</name>
    <dbReference type="NCBI Taxonomy" id="1973307"/>
    <lineage>
        <taxon>Eukaryota</taxon>
        <taxon>Fungi</taxon>
        <taxon>Dikarya</taxon>
        <taxon>Basidiomycota</taxon>
        <taxon>Agaricomycotina</taxon>
        <taxon>Agaricomycetes</taxon>
        <taxon>Agaricomycetidae</taxon>
        <taxon>Agaricales</taxon>
        <taxon>Agaricineae</taxon>
        <taxon>Bolbitiaceae</taxon>
        <taxon>Cyclocybe</taxon>
    </lineage>
</organism>
<feature type="compositionally biased region" description="Low complexity" evidence="1">
    <location>
        <begin position="26"/>
        <end position="39"/>
    </location>
</feature>
<feature type="region of interest" description="Disordered" evidence="1">
    <location>
        <begin position="1"/>
        <end position="69"/>
    </location>
</feature>
<accession>A0A8S0XY87</accession>
<evidence type="ECO:0008006" key="4">
    <source>
        <dbReference type="Google" id="ProtNLM"/>
    </source>
</evidence>
<feature type="compositionally biased region" description="Polar residues" evidence="1">
    <location>
        <begin position="1"/>
        <end position="17"/>
    </location>
</feature>
<proteinExistence type="predicted"/>
<name>A0A8S0XY87_CYCAE</name>
<keyword evidence="3" id="KW-1185">Reference proteome</keyword>
<dbReference type="OrthoDB" id="64477at2759"/>
<dbReference type="Proteomes" id="UP000467700">
    <property type="component" value="Unassembled WGS sequence"/>
</dbReference>